<reference evidence="1 2" key="1">
    <citation type="submission" date="2024-04" db="EMBL/GenBank/DDBJ databases">
        <authorList>
            <person name="Fracassetti M."/>
        </authorList>
    </citation>
    <scope>NUCLEOTIDE SEQUENCE [LARGE SCALE GENOMIC DNA]</scope>
</reference>
<keyword evidence="2" id="KW-1185">Reference proteome</keyword>
<dbReference type="Proteomes" id="UP001497516">
    <property type="component" value="Chromosome 10"/>
</dbReference>
<dbReference type="AlphaFoldDB" id="A0AAV2CTI0"/>
<name>A0AAV2CTI0_9ROSI</name>
<accession>A0AAV2CTI0</accession>
<evidence type="ECO:0000313" key="1">
    <source>
        <dbReference type="EMBL" id="CAL1359414.1"/>
    </source>
</evidence>
<evidence type="ECO:0000313" key="2">
    <source>
        <dbReference type="Proteomes" id="UP001497516"/>
    </source>
</evidence>
<protein>
    <submittedName>
        <fullName evidence="1">Uncharacterized protein</fullName>
    </submittedName>
</protein>
<organism evidence="1 2">
    <name type="scientific">Linum trigynum</name>
    <dbReference type="NCBI Taxonomy" id="586398"/>
    <lineage>
        <taxon>Eukaryota</taxon>
        <taxon>Viridiplantae</taxon>
        <taxon>Streptophyta</taxon>
        <taxon>Embryophyta</taxon>
        <taxon>Tracheophyta</taxon>
        <taxon>Spermatophyta</taxon>
        <taxon>Magnoliopsida</taxon>
        <taxon>eudicotyledons</taxon>
        <taxon>Gunneridae</taxon>
        <taxon>Pentapetalae</taxon>
        <taxon>rosids</taxon>
        <taxon>fabids</taxon>
        <taxon>Malpighiales</taxon>
        <taxon>Linaceae</taxon>
        <taxon>Linum</taxon>
    </lineage>
</organism>
<dbReference type="EMBL" id="OZ034814">
    <property type="protein sequence ID" value="CAL1359414.1"/>
    <property type="molecule type" value="Genomic_DNA"/>
</dbReference>
<proteinExistence type="predicted"/>
<sequence>MNGAQVNPKINSLNKSFTREWRSARRPNPSAGTRQFITRFLIFSASQNGQAFDKYGCGVADSSTVEGFIPLSTFFPSV</sequence>
<gene>
    <name evidence="1" type="ORF">LTRI10_LOCUS6902</name>
</gene>